<organism evidence="2 3">
    <name type="scientific">Lentisphaera araneosa HTCC2155</name>
    <dbReference type="NCBI Taxonomy" id="313628"/>
    <lineage>
        <taxon>Bacteria</taxon>
        <taxon>Pseudomonadati</taxon>
        <taxon>Lentisphaerota</taxon>
        <taxon>Lentisphaeria</taxon>
        <taxon>Lentisphaerales</taxon>
        <taxon>Lentisphaeraceae</taxon>
        <taxon>Lentisphaera</taxon>
    </lineage>
</organism>
<keyword evidence="1" id="KW-0732">Signal</keyword>
<dbReference type="Proteomes" id="UP000004947">
    <property type="component" value="Unassembled WGS sequence"/>
</dbReference>
<feature type="signal peptide" evidence="1">
    <location>
        <begin position="1"/>
        <end position="17"/>
    </location>
</feature>
<dbReference type="AlphaFoldDB" id="A6DGI2"/>
<dbReference type="RefSeq" id="WP_007277023.1">
    <property type="nucleotide sequence ID" value="NZ_ABCK01000002.1"/>
</dbReference>
<evidence type="ECO:0000313" key="2">
    <source>
        <dbReference type="EMBL" id="EDM29299.1"/>
    </source>
</evidence>
<evidence type="ECO:0000256" key="1">
    <source>
        <dbReference type="SAM" id="SignalP"/>
    </source>
</evidence>
<evidence type="ECO:0000313" key="3">
    <source>
        <dbReference type="Proteomes" id="UP000004947"/>
    </source>
</evidence>
<dbReference type="EMBL" id="ABCK01000002">
    <property type="protein sequence ID" value="EDM29299.1"/>
    <property type="molecule type" value="Genomic_DNA"/>
</dbReference>
<accession>A6DGI2</accession>
<reference evidence="2 3" key="1">
    <citation type="journal article" date="2010" name="J. Bacteriol.">
        <title>Genome sequence of Lentisphaera araneosa HTCC2155T, the type species of the order Lentisphaerales in the phylum Lentisphaerae.</title>
        <authorList>
            <person name="Thrash J.C."/>
            <person name="Cho J.C."/>
            <person name="Vergin K.L."/>
            <person name="Morris R.M."/>
            <person name="Giovannoni S.J."/>
        </authorList>
    </citation>
    <scope>NUCLEOTIDE SEQUENCE [LARGE SCALE GENOMIC DNA]</scope>
    <source>
        <strain evidence="2 3">HTCC2155</strain>
    </source>
</reference>
<dbReference type="STRING" id="313628.LNTAR_22954"/>
<feature type="chain" id="PRO_5002691090" description="Lipocalin-like domain-containing protein" evidence="1">
    <location>
        <begin position="18"/>
        <end position="145"/>
    </location>
</feature>
<proteinExistence type="predicted"/>
<name>A6DGI2_9BACT</name>
<sequence length="145" mass="16209">MNKLMYFLMFCAFNLFASDASQLVGKWNFDLEATQKTKEYKALKEAPDHLGFFKGVSTEFTAEGKLIQSKNGKVMMSMAYKVVAQKGSELHVEIIKPKNGKVVDQQVCEINDAGLLVLHLAKKDFTKIMAPGDVPLVMSKDKKSK</sequence>
<gene>
    <name evidence="2" type="ORF">LNTAR_22954</name>
</gene>
<comment type="caution">
    <text evidence="2">The sequence shown here is derived from an EMBL/GenBank/DDBJ whole genome shotgun (WGS) entry which is preliminary data.</text>
</comment>
<protein>
    <recommendedName>
        <fullName evidence="4">Lipocalin-like domain-containing protein</fullName>
    </recommendedName>
</protein>
<keyword evidence="3" id="KW-1185">Reference proteome</keyword>
<evidence type="ECO:0008006" key="4">
    <source>
        <dbReference type="Google" id="ProtNLM"/>
    </source>
</evidence>